<dbReference type="EMBL" id="BAAAUT010000002">
    <property type="protein sequence ID" value="GAA3115724.1"/>
    <property type="molecule type" value="Genomic_DNA"/>
</dbReference>
<sequence>MSPPAQMRQDQEGLLPGAEAAPAGAASGAVGADQAGQADEGAAGSGIAAR</sequence>
<proteinExistence type="predicted"/>
<keyword evidence="3" id="KW-1185">Reference proteome</keyword>
<organism evidence="2 3">
    <name type="scientific">Planomonospora alba</name>
    <dbReference type="NCBI Taxonomy" id="161354"/>
    <lineage>
        <taxon>Bacteria</taxon>
        <taxon>Bacillati</taxon>
        <taxon>Actinomycetota</taxon>
        <taxon>Actinomycetes</taxon>
        <taxon>Streptosporangiales</taxon>
        <taxon>Streptosporangiaceae</taxon>
        <taxon>Planomonospora</taxon>
    </lineage>
</organism>
<evidence type="ECO:0000313" key="3">
    <source>
        <dbReference type="Proteomes" id="UP001500320"/>
    </source>
</evidence>
<protein>
    <submittedName>
        <fullName evidence="2">Uncharacterized protein</fullName>
    </submittedName>
</protein>
<reference evidence="3" key="1">
    <citation type="journal article" date="2019" name="Int. J. Syst. Evol. Microbiol.">
        <title>The Global Catalogue of Microorganisms (GCM) 10K type strain sequencing project: providing services to taxonomists for standard genome sequencing and annotation.</title>
        <authorList>
            <consortium name="The Broad Institute Genomics Platform"/>
            <consortium name="The Broad Institute Genome Sequencing Center for Infectious Disease"/>
            <person name="Wu L."/>
            <person name="Ma J."/>
        </authorList>
    </citation>
    <scope>NUCLEOTIDE SEQUENCE [LARGE SCALE GENOMIC DNA]</scope>
    <source>
        <strain evidence="3">JCM 9373</strain>
    </source>
</reference>
<accession>A0ABP6MIL1</accession>
<gene>
    <name evidence="2" type="ORF">GCM10010466_03510</name>
</gene>
<dbReference type="Proteomes" id="UP001500320">
    <property type="component" value="Unassembled WGS sequence"/>
</dbReference>
<name>A0ABP6MIL1_9ACTN</name>
<feature type="region of interest" description="Disordered" evidence="1">
    <location>
        <begin position="1"/>
        <end position="50"/>
    </location>
</feature>
<evidence type="ECO:0000313" key="2">
    <source>
        <dbReference type="EMBL" id="GAA3115724.1"/>
    </source>
</evidence>
<comment type="caution">
    <text evidence="2">The sequence shown here is derived from an EMBL/GenBank/DDBJ whole genome shotgun (WGS) entry which is preliminary data.</text>
</comment>
<feature type="compositionally biased region" description="Low complexity" evidence="1">
    <location>
        <begin position="13"/>
        <end position="50"/>
    </location>
</feature>
<evidence type="ECO:0000256" key="1">
    <source>
        <dbReference type="SAM" id="MobiDB-lite"/>
    </source>
</evidence>